<evidence type="ECO:0000256" key="8">
    <source>
        <dbReference type="ARBA" id="ARBA00022989"/>
    </source>
</evidence>
<dbReference type="PRINTS" id="PR00344">
    <property type="entry name" value="BCTRLSENSOR"/>
</dbReference>
<dbReference type="CDD" id="cd00082">
    <property type="entry name" value="HisKA"/>
    <property type="match status" value="1"/>
</dbReference>
<dbReference type="InterPro" id="IPR003594">
    <property type="entry name" value="HATPase_dom"/>
</dbReference>
<dbReference type="SMART" id="SM00387">
    <property type="entry name" value="HATPase_c"/>
    <property type="match status" value="1"/>
</dbReference>
<dbReference type="InterPro" id="IPR003661">
    <property type="entry name" value="HisK_dim/P_dom"/>
</dbReference>
<proteinExistence type="predicted"/>
<dbReference type="EMBL" id="JBHSUA010000015">
    <property type="protein sequence ID" value="MFC6396733.1"/>
    <property type="molecule type" value="Genomic_DNA"/>
</dbReference>
<dbReference type="InterPro" id="IPR050428">
    <property type="entry name" value="TCS_sensor_his_kinase"/>
</dbReference>
<dbReference type="Gene3D" id="6.10.340.10">
    <property type="match status" value="1"/>
</dbReference>
<dbReference type="Proteomes" id="UP001596266">
    <property type="component" value="Unassembled WGS sequence"/>
</dbReference>
<dbReference type="SMART" id="SM00304">
    <property type="entry name" value="HAMP"/>
    <property type="match status" value="1"/>
</dbReference>
<dbReference type="SUPFAM" id="SSF47384">
    <property type="entry name" value="Homodimeric domain of signal transducing histidine kinase"/>
    <property type="match status" value="1"/>
</dbReference>
<evidence type="ECO:0000256" key="2">
    <source>
        <dbReference type="ARBA" id="ARBA00004236"/>
    </source>
</evidence>
<dbReference type="InterPro" id="IPR036890">
    <property type="entry name" value="HATPase_C_sf"/>
</dbReference>
<protein>
    <recommendedName>
        <fullName evidence="3">histidine kinase</fullName>
        <ecNumber evidence="3">2.7.13.3</ecNumber>
    </recommendedName>
</protein>
<feature type="transmembrane region" description="Helical" evidence="11">
    <location>
        <begin position="21"/>
        <end position="47"/>
    </location>
</feature>
<dbReference type="SUPFAM" id="SSF158472">
    <property type="entry name" value="HAMP domain-like"/>
    <property type="match status" value="1"/>
</dbReference>
<dbReference type="SMART" id="SM00388">
    <property type="entry name" value="HisKA"/>
    <property type="match status" value="1"/>
</dbReference>
<evidence type="ECO:0000256" key="5">
    <source>
        <dbReference type="ARBA" id="ARBA00022679"/>
    </source>
</evidence>
<dbReference type="CDD" id="cd00075">
    <property type="entry name" value="HATPase"/>
    <property type="match status" value="1"/>
</dbReference>
<evidence type="ECO:0000259" key="13">
    <source>
        <dbReference type="PROSITE" id="PS50885"/>
    </source>
</evidence>
<keyword evidence="6 11" id="KW-0812">Transmembrane</keyword>
<sequence length="482" mass="51748">MSLADRLSRLFSRQRPRRGSLARGIVTLTVISVSVAVLLVGLGAYWMTRWSLYDQLDTELTDVAQYTAGPISNDLENMGGLDAQALRTVNATLLLVGADSKVIRVPGETISLEPGAAEVAVARTASGSSARTTTDADGVRYRMVAVPQEINSRRYALVIARPLAPTEHTLRALTITSVLLGGVGLLLALLSGWFAMSSGLRPLRRLSAAVTRVTETDDLAPIEITGDDELGDLTRSFNTMLNSLNSSRERQKRLIADAGHELRTPLTSMRTNIELLVADDKTGMLPEGARSEILHDIAAALGEFSSLVGDLVQLSREDRVTANPVPLDFAEVVEAAVTRARRRGPNLHFDVQLNPLFLVGEPDTLERAVTNLLDNAVKFSPPEGTVTIQLSGDTLTIADEGPGITDEDLPHVFDRFYRSDRARNTPGTGLGLSIVAHTITSHGGQVTAQRAACGGAEFIVRLPGSLTEDGDEDTITMPAIQT</sequence>
<keyword evidence="10 11" id="KW-0472">Membrane</keyword>
<evidence type="ECO:0000256" key="7">
    <source>
        <dbReference type="ARBA" id="ARBA00022777"/>
    </source>
</evidence>
<dbReference type="Pfam" id="PF00512">
    <property type="entry name" value="HisKA"/>
    <property type="match status" value="1"/>
</dbReference>
<dbReference type="InterPro" id="IPR003660">
    <property type="entry name" value="HAMP_dom"/>
</dbReference>
<evidence type="ECO:0000256" key="4">
    <source>
        <dbReference type="ARBA" id="ARBA00022553"/>
    </source>
</evidence>
<dbReference type="Pfam" id="PF00672">
    <property type="entry name" value="HAMP"/>
    <property type="match status" value="1"/>
</dbReference>
<comment type="caution">
    <text evidence="14">The sequence shown here is derived from an EMBL/GenBank/DDBJ whole genome shotgun (WGS) entry which is preliminary data.</text>
</comment>
<organism evidence="14 15">
    <name type="scientific">Luteococcus sanguinis</name>
    <dbReference type="NCBI Taxonomy" id="174038"/>
    <lineage>
        <taxon>Bacteria</taxon>
        <taxon>Bacillati</taxon>
        <taxon>Actinomycetota</taxon>
        <taxon>Actinomycetes</taxon>
        <taxon>Propionibacteriales</taxon>
        <taxon>Propionibacteriaceae</taxon>
        <taxon>Luteococcus</taxon>
    </lineage>
</organism>
<dbReference type="PANTHER" id="PTHR45436">
    <property type="entry name" value="SENSOR HISTIDINE KINASE YKOH"/>
    <property type="match status" value="1"/>
</dbReference>
<keyword evidence="5" id="KW-0808">Transferase</keyword>
<evidence type="ECO:0000256" key="11">
    <source>
        <dbReference type="SAM" id="Phobius"/>
    </source>
</evidence>
<gene>
    <name evidence="14" type="ORF">ACFP57_06995</name>
</gene>
<dbReference type="EC" id="2.7.13.3" evidence="3"/>
<dbReference type="PANTHER" id="PTHR45436:SF5">
    <property type="entry name" value="SENSOR HISTIDINE KINASE TRCS"/>
    <property type="match status" value="1"/>
</dbReference>
<dbReference type="PROSITE" id="PS50885">
    <property type="entry name" value="HAMP"/>
    <property type="match status" value="1"/>
</dbReference>
<dbReference type="Pfam" id="PF02518">
    <property type="entry name" value="HATPase_c"/>
    <property type="match status" value="1"/>
</dbReference>
<feature type="domain" description="Histidine kinase" evidence="12">
    <location>
        <begin position="257"/>
        <end position="466"/>
    </location>
</feature>
<dbReference type="PROSITE" id="PS50109">
    <property type="entry name" value="HIS_KIN"/>
    <property type="match status" value="1"/>
</dbReference>
<dbReference type="InterPro" id="IPR005467">
    <property type="entry name" value="His_kinase_dom"/>
</dbReference>
<reference evidence="15" key="1">
    <citation type="journal article" date="2019" name="Int. J. Syst. Evol. Microbiol.">
        <title>The Global Catalogue of Microorganisms (GCM) 10K type strain sequencing project: providing services to taxonomists for standard genome sequencing and annotation.</title>
        <authorList>
            <consortium name="The Broad Institute Genomics Platform"/>
            <consortium name="The Broad Institute Genome Sequencing Center for Infectious Disease"/>
            <person name="Wu L."/>
            <person name="Ma J."/>
        </authorList>
    </citation>
    <scope>NUCLEOTIDE SEQUENCE [LARGE SCALE GENOMIC DNA]</scope>
    <source>
        <strain evidence="15">CGMCC 1.15277</strain>
    </source>
</reference>
<accession>A0ABW1X115</accession>
<comment type="subcellular location">
    <subcellularLocation>
        <location evidence="2">Cell membrane</location>
    </subcellularLocation>
</comment>
<dbReference type="GO" id="GO:0016301">
    <property type="term" value="F:kinase activity"/>
    <property type="evidence" value="ECO:0007669"/>
    <property type="project" value="UniProtKB-KW"/>
</dbReference>
<evidence type="ECO:0000259" key="12">
    <source>
        <dbReference type="PROSITE" id="PS50109"/>
    </source>
</evidence>
<comment type="catalytic activity">
    <reaction evidence="1">
        <text>ATP + protein L-histidine = ADP + protein N-phospho-L-histidine.</text>
        <dbReference type="EC" id="2.7.13.3"/>
    </reaction>
</comment>
<dbReference type="CDD" id="cd06225">
    <property type="entry name" value="HAMP"/>
    <property type="match status" value="1"/>
</dbReference>
<evidence type="ECO:0000256" key="9">
    <source>
        <dbReference type="ARBA" id="ARBA00023012"/>
    </source>
</evidence>
<evidence type="ECO:0000313" key="14">
    <source>
        <dbReference type="EMBL" id="MFC6396733.1"/>
    </source>
</evidence>
<feature type="domain" description="HAMP" evidence="13">
    <location>
        <begin position="197"/>
        <end position="249"/>
    </location>
</feature>
<keyword evidence="15" id="KW-1185">Reference proteome</keyword>
<dbReference type="SUPFAM" id="SSF55874">
    <property type="entry name" value="ATPase domain of HSP90 chaperone/DNA topoisomerase II/histidine kinase"/>
    <property type="match status" value="1"/>
</dbReference>
<evidence type="ECO:0000256" key="6">
    <source>
        <dbReference type="ARBA" id="ARBA00022692"/>
    </source>
</evidence>
<name>A0ABW1X115_9ACTN</name>
<keyword evidence="9" id="KW-0902">Two-component regulatory system</keyword>
<evidence type="ECO:0000256" key="3">
    <source>
        <dbReference type="ARBA" id="ARBA00012438"/>
    </source>
</evidence>
<dbReference type="InterPro" id="IPR004358">
    <property type="entry name" value="Sig_transdc_His_kin-like_C"/>
</dbReference>
<evidence type="ECO:0000313" key="15">
    <source>
        <dbReference type="Proteomes" id="UP001596266"/>
    </source>
</evidence>
<keyword evidence="4" id="KW-0597">Phosphoprotein</keyword>
<dbReference type="RefSeq" id="WP_343884270.1">
    <property type="nucleotide sequence ID" value="NZ_BAAAKI010000001.1"/>
</dbReference>
<keyword evidence="8 11" id="KW-1133">Transmembrane helix</keyword>
<evidence type="ECO:0000256" key="10">
    <source>
        <dbReference type="ARBA" id="ARBA00023136"/>
    </source>
</evidence>
<dbReference type="Gene3D" id="3.30.565.10">
    <property type="entry name" value="Histidine kinase-like ATPase, C-terminal domain"/>
    <property type="match status" value="1"/>
</dbReference>
<dbReference type="InterPro" id="IPR036097">
    <property type="entry name" value="HisK_dim/P_sf"/>
</dbReference>
<keyword evidence="7 14" id="KW-0418">Kinase</keyword>
<evidence type="ECO:0000256" key="1">
    <source>
        <dbReference type="ARBA" id="ARBA00000085"/>
    </source>
</evidence>
<dbReference type="Gene3D" id="1.10.287.130">
    <property type="match status" value="1"/>
</dbReference>
<feature type="transmembrane region" description="Helical" evidence="11">
    <location>
        <begin position="172"/>
        <end position="196"/>
    </location>
</feature>